<dbReference type="PANTHER" id="PTHR13507:SF0">
    <property type="entry name" value="PRKR-INTERACTING PROTEIN 1"/>
    <property type="match status" value="1"/>
</dbReference>
<accession>A0A9W7XLX3</accession>
<keyword evidence="3" id="KW-1185">Reference proteome</keyword>
<reference evidence="2" key="1">
    <citation type="submission" date="2022-07" db="EMBL/GenBank/DDBJ databases">
        <title>Phylogenomic reconstructions and comparative analyses of Kickxellomycotina fungi.</title>
        <authorList>
            <person name="Reynolds N.K."/>
            <person name="Stajich J.E."/>
            <person name="Barry K."/>
            <person name="Grigoriev I.V."/>
            <person name="Crous P."/>
            <person name="Smith M.E."/>
        </authorList>
    </citation>
    <scope>NUCLEOTIDE SEQUENCE</scope>
    <source>
        <strain evidence="2">NBRC 105413</strain>
    </source>
</reference>
<dbReference type="GO" id="GO:0004860">
    <property type="term" value="F:protein kinase inhibitor activity"/>
    <property type="evidence" value="ECO:0007669"/>
    <property type="project" value="TreeGrafter"/>
</dbReference>
<dbReference type="Pfam" id="PF06658">
    <property type="entry name" value="DUF1168"/>
    <property type="match status" value="1"/>
</dbReference>
<evidence type="ECO:0000256" key="1">
    <source>
        <dbReference type="SAM" id="MobiDB-lite"/>
    </source>
</evidence>
<gene>
    <name evidence="2" type="primary">PRKRIP1</name>
    <name evidence="2" type="ORF">LPJ64_001116</name>
</gene>
<protein>
    <submittedName>
        <fullName evidence="2">PRKR-interacting protein 1</fullName>
    </submittedName>
</protein>
<dbReference type="EMBL" id="JANBOH010000027">
    <property type="protein sequence ID" value="KAJ1647520.1"/>
    <property type="molecule type" value="Genomic_DNA"/>
</dbReference>
<proteinExistence type="predicted"/>
<dbReference type="PANTHER" id="PTHR13507">
    <property type="entry name" value="PRKR-INTERACTING PROTEIN 1"/>
    <property type="match status" value="1"/>
</dbReference>
<dbReference type="GO" id="GO:0019901">
    <property type="term" value="F:protein kinase binding"/>
    <property type="evidence" value="ECO:0007669"/>
    <property type="project" value="TreeGrafter"/>
</dbReference>
<dbReference type="GO" id="GO:0003725">
    <property type="term" value="F:double-stranded RNA binding"/>
    <property type="evidence" value="ECO:0007669"/>
    <property type="project" value="InterPro"/>
</dbReference>
<name>A0A9W7XLX3_9FUNG</name>
<evidence type="ECO:0000313" key="3">
    <source>
        <dbReference type="Proteomes" id="UP001145021"/>
    </source>
</evidence>
<evidence type="ECO:0000313" key="2">
    <source>
        <dbReference type="EMBL" id="KAJ1647520.1"/>
    </source>
</evidence>
<organism evidence="2 3">
    <name type="scientific">Coemansia asiatica</name>
    <dbReference type="NCBI Taxonomy" id="1052880"/>
    <lineage>
        <taxon>Eukaryota</taxon>
        <taxon>Fungi</taxon>
        <taxon>Fungi incertae sedis</taxon>
        <taxon>Zoopagomycota</taxon>
        <taxon>Kickxellomycotina</taxon>
        <taxon>Kickxellomycetes</taxon>
        <taxon>Kickxellales</taxon>
        <taxon>Kickxellaceae</taxon>
        <taxon>Coemansia</taxon>
    </lineage>
</organism>
<dbReference type="AlphaFoldDB" id="A0A9W7XLX3"/>
<comment type="caution">
    <text evidence="2">The sequence shown here is derived from an EMBL/GenBank/DDBJ whole genome shotgun (WGS) entry which is preliminary data.</text>
</comment>
<feature type="region of interest" description="Disordered" evidence="1">
    <location>
        <begin position="59"/>
        <end position="93"/>
    </location>
</feature>
<dbReference type="InterPro" id="IPR009548">
    <property type="entry name" value="Prkrip1"/>
</dbReference>
<dbReference type="Proteomes" id="UP001145021">
    <property type="component" value="Unassembled WGS sequence"/>
</dbReference>
<dbReference type="GO" id="GO:0005730">
    <property type="term" value="C:nucleolus"/>
    <property type="evidence" value="ECO:0007669"/>
    <property type="project" value="TreeGrafter"/>
</dbReference>
<sequence>MKNIDRPVEIDVSSRSDINAPREFVYNVKGSSSGASSNDFVKYQHLRRKEHQRIKTLEEEAAQDEAKQKYDEELHKLRQKGEEKTAKNRAKPD</sequence>